<proteinExistence type="predicted"/>
<evidence type="ECO:0000256" key="1">
    <source>
        <dbReference type="SAM" id="MobiDB-lite"/>
    </source>
</evidence>
<dbReference type="Proteomes" id="UP000464507">
    <property type="component" value="Chromosome"/>
</dbReference>
<name>A0A7L5AHT9_9MICO</name>
<dbReference type="RefSeq" id="WP_161886521.1">
    <property type="nucleotide sequence ID" value="NZ_CP017146.1"/>
</dbReference>
<dbReference type="KEGG" id="mant:BHD05_11255"/>
<organism evidence="2 3">
    <name type="scientific">Marisediminicola antarctica</name>
    <dbReference type="NCBI Taxonomy" id="674079"/>
    <lineage>
        <taxon>Bacteria</taxon>
        <taxon>Bacillati</taxon>
        <taxon>Actinomycetota</taxon>
        <taxon>Actinomycetes</taxon>
        <taxon>Micrococcales</taxon>
        <taxon>Microbacteriaceae</taxon>
        <taxon>Marisediminicola</taxon>
    </lineage>
</organism>
<keyword evidence="3" id="KW-1185">Reference proteome</keyword>
<dbReference type="EMBL" id="CP017146">
    <property type="protein sequence ID" value="QHO70133.1"/>
    <property type="molecule type" value="Genomic_DNA"/>
</dbReference>
<protein>
    <submittedName>
        <fullName evidence="2">Uncharacterized protein</fullName>
    </submittedName>
</protein>
<feature type="region of interest" description="Disordered" evidence="1">
    <location>
        <begin position="37"/>
        <end position="67"/>
    </location>
</feature>
<gene>
    <name evidence="2" type="ORF">BHD05_11255</name>
</gene>
<reference evidence="2 3" key="1">
    <citation type="submission" date="2016-09" db="EMBL/GenBank/DDBJ databases">
        <title>Complete genome sequence of microbes from the polar regions.</title>
        <authorList>
            <person name="Liao L."/>
            <person name="Chen B."/>
        </authorList>
    </citation>
    <scope>NUCLEOTIDE SEQUENCE [LARGE SCALE GENOMIC DNA]</scope>
    <source>
        <strain evidence="2 3">ZS314</strain>
    </source>
</reference>
<evidence type="ECO:0000313" key="2">
    <source>
        <dbReference type="EMBL" id="QHO70133.1"/>
    </source>
</evidence>
<evidence type="ECO:0000313" key="3">
    <source>
        <dbReference type="Proteomes" id="UP000464507"/>
    </source>
</evidence>
<dbReference type="AlphaFoldDB" id="A0A7L5AHT9"/>
<accession>A0A7L5AHT9</accession>
<sequence>MAREHDLPPNGTGYPKFRGDAFERAYRERGIEPPWTRVWDDGVDVTDQDPSTWPFPWNPAKRPRRHR</sequence>